<dbReference type="Gene3D" id="3.40.50.300">
    <property type="entry name" value="P-loop containing nucleotide triphosphate hydrolases"/>
    <property type="match status" value="1"/>
</dbReference>
<dbReference type="EMBL" id="JAGTTN010000001">
    <property type="protein sequence ID" value="MCC2030738.1"/>
    <property type="molecule type" value="Genomic_DNA"/>
</dbReference>
<dbReference type="EC" id="2.7.10.2" evidence="5"/>
<dbReference type="NCBIfam" id="TIGR01007">
    <property type="entry name" value="eps_fam"/>
    <property type="match status" value="1"/>
</dbReference>
<feature type="compositionally biased region" description="Low complexity" evidence="3">
    <location>
        <begin position="475"/>
        <end position="485"/>
    </location>
</feature>
<keyword evidence="4" id="KW-1133">Transmembrane helix</keyword>
<protein>
    <submittedName>
        <fullName evidence="5">Polysaccharide biosynthesis tyrosine autokinase</fullName>
        <ecNumber evidence="5">2.7.10.2</ecNumber>
    </submittedName>
</protein>
<keyword evidence="4" id="KW-0472">Membrane</keyword>
<name>A0A9X1LS34_9MICO</name>
<dbReference type="InterPro" id="IPR027417">
    <property type="entry name" value="P-loop_NTPase"/>
</dbReference>
<comment type="caution">
    <text evidence="5">The sequence shown here is derived from an EMBL/GenBank/DDBJ whole genome shotgun (WGS) entry which is preliminary data.</text>
</comment>
<gene>
    <name evidence="5" type="ORF">KEC57_00905</name>
</gene>
<keyword evidence="5" id="KW-0808">Transferase</keyword>
<keyword evidence="1" id="KW-0547">Nucleotide-binding</keyword>
<accession>A0A9X1LS34</accession>
<keyword evidence="4" id="KW-0812">Transmembrane</keyword>
<dbReference type="SUPFAM" id="SSF52540">
    <property type="entry name" value="P-loop containing nucleoside triphosphate hydrolases"/>
    <property type="match status" value="1"/>
</dbReference>
<dbReference type="AlphaFoldDB" id="A0A9X1LS34"/>
<evidence type="ECO:0000256" key="2">
    <source>
        <dbReference type="ARBA" id="ARBA00022840"/>
    </source>
</evidence>
<dbReference type="PANTHER" id="PTHR32309:SF13">
    <property type="entry name" value="FERRIC ENTEROBACTIN TRANSPORT PROTEIN FEPE"/>
    <property type="match status" value="1"/>
</dbReference>
<organism evidence="5 6">
    <name type="scientific">Microbacterium allomyrinae</name>
    <dbReference type="NCBI Taxonomy" id="2830666"/>
    <lineage>
        <taxon>Bacteria</taxon>
        <taxon>Bacillati</taxon>
        <taxon>Actinomycetota</taxon>
        <taxon>Actinomycetes</taxon>
        <taxon>Micrococcales</taxon>
        <taxon>Microbacteriaceae</taxon>
        <taxon>Microbacterium</taxon>
    </lineage>
</organism>
<dbReference type="GO" id="GO:0005524">
    <property type="term" value="F:ATP binding"/>
    <property type="evidence" value="ECO:0007669"/>
    <property type="project" value="UniProtKB-KW"/>
</dbReference>
<dbReference type="InterPro" id="IPR050445">
    <property type="entry name" value="Bact_polysacc_biosynth/exp"/>
</dbReference>
<dbReference type="PANTHER" id="PTHR32309">
    <property type="entry name" value="TYROSINE-PROTEIN KINASE"/>
    <property type="match status" value="1"/>
</dbReference>
<dbReference type="RefSeq" id="WP_229382639.1">
    <property type="nucleotide sequence ID" value="NZ_JAGTTN010000001.1"/>
</dbReference>
<dbReference type="Pfam" id="PF10609">
    <property type="entry name" value="ParA"/>
    <property type="match status" value="1"/>
</dbReference>
<dbReference type="InterPro" id="IPR005702">
    <property type="entry name" value="Wzc-like_C"/>
</dbReference>
<reference evidence="5" key="1">
    <citation type="submission" date="2021-04" db="EMBL/GenBank/DDBJ databases">
        <title>Microbacterium tenobrionis sp. nov. and Microbacterium allomyrinae sp. nov., isolated from larvae of Tenobrio molitor and Allomyrina dichotoma, respectively.</title>
        <authorList>
            <person name="Lee S.D."/>
        </authorList>
    </citation>
    <scope>NUCLEOTIDE SEQUENCE</scope>
    <source>
        <strain evidence="5">BWT-G7</strain>
    </source>
</reference>
<keyword evidence="6" id="KW-1185">Reference proteome</keyword>
<proteinExistence type="predicted"/>
<dbReference type="InterPro" id="IPR033756">
    <property type="entry name" value="YlxH/NBP35"/>
</dbReference>
<evidence type="ECO:0000256" key="1">
    <source>
        <dbReference type="ARBA" id="ARBA00022741"/>
    </source>
</evidence>
<evidence type="ECO:0000313" key="6">
    <source>
        <dbReference type="Proteomes" id="UP001139354"/>
    </source>
</evidence>
<dbReference type="GO" id="GO:0004715">
    <property type="term" value="F:non-membrane spanning protein tyrosine kinase activity"/>
    <property type="evidence" value="ECO:0007669"/>
    <property type="project" value="UniProtKB-EC"/>
</dbReference>
<dbReference type="Proteomes" id="UP001139354">
    <property type="component" value="Unassembled WGS sequence"/>
</dbReference>
<dbReference type="CDD" id="cd05387">
    <property type="entry name" value="BY-kinase"/>
    <property type="match status" value="1"/>
</dbReference>
<evidence type="ECO:0000256" key="4">
    <source>
        <dbReference type="SAM" id="Phobius"/>
    </source>
</evidence>
<evidence type="ECO:0000256" key="3">
    <source>
        <dbReference type="SAM" id="MobiDB-lite"/>
    </source>
</evidence>
<feature type="region of interest" description="Disordered" evidence="3">
    <location>
        <begin position="454"/>
        <end position="492"/>
    </location>
</feature>
<sequence length="492" mass="50892">MTVLDFLRLTRKNWVVLLVGVIAGVLVMFGYTLLQPRVYTASSAGYVVAGGSAGFMDAMSGTEAAATKARSFIPLITSGAVFDQIASDPTLDLGGESLSGRLSASVAEGSTLLEVSATASSPEAAAALADGALEAVAAVVEHIESEVGAESSSILVVPLENAVVPTQPVSPDLRVNLLLGGVIGLVAAYLFVFLRKAADVRVRTAADLSTAAGGAGTLGRIPKSEQLAGKNRAVADVDAHAAEAFRRLRTNLRFSSVDGEVHSVVVTSANVGEGKSTVSVMLARVLARSGQPTVLIDADLRRPSVAGLAGVDGSIGLSEVLSGQVRFEDVLRTTDTPGLLVLPAGHVPPNPSEMLGSQAMRSLVATLSDRHFVVIDAPPVLPVTDAVLLSMVADGTILLATVGKTRKEDVVLARQMLDQVHSRLLGTVLNKVSGRDAGEGHEYKRNSKYYMPSAAAERSSDGATLPTPVTWEPTGESSAEAAGSRRSARRGA</sequence>
<evidence type="ECO:0000313" key="5">
    <source>
        <dbReference type="EMBL" id="MCC2030738.1"/>
    </source>
</evidence>
<keyword evidence="2" id="KW-0067">ATP-binding</keyword>
<feature type="transmembrane region" description="Helical" evidence="4">
    <location>
        <begin position="175"/>
        <end position="194"/>
    </location>
</feature>
<feature type="transmembrane region" description="Helical" evidence="4">
    <location>
        <begin position="14"/>
        <end position="34"/>
    </location>
</feature>